<sequence>MTFIKCRRFYLCCLLKKPVEKLAAIFRGYPVESKRILKIIQSSICNLPTVDY</sequence>
<accession>Q1PWF6</accession>
<reference evidence="1" key="1">
    <citation type="journal article" date="2006" name="Nature">
        <title>Deciphering the evolution and metabolism of an anammox bacterium from a community genome.</title>
        <authorList>
            <person name="Strous M."/>
            <person name="Pelletier E."/>
            <person name="Mangenot S."/>
            <person name="Rattei T."/>
            <person name="Lehner A."/>
            <person name="Taylor M.W."/>
            <person name="Horn M."/>
            <person name="Daims H."/>
            <person name="Bartol-Mavel D."/>
            <person name="Wincker P."/>
            <person name="Barbe V."/>
            <person name="Fonknechten N."/>
            <person name="Vallenet D."/>
            <person name="Segurens B."/>
            <person name="Schenowitz-Truong C."/>
            <person name="Medigue C."/>
            <person name="Collingro A."/>
            <person name="Snel B."/>
            <person name="Dutilh B.E."/>
            <person name="OpDenCamp H.J.M."/>
            <person name="vanDerDrift C."/>
            <person name="Cirpus I."/>
            <person name="vanDePas-Schoonen K.T."/>
            <person name="Harhangi H.R."/>
            <person name="vanNiftrik L."/>
            <person name="Schmid M."/>
            <person name="Keltjens J."/>
            <person name="vanDeVossenberg J."/>
            <person name="Kartal B."/>
            <person name="Meier H."/>
            <person name="Frishman D."/>
            <person name="Huynen M.A."/>
            <person name="Mewes H."/>
            <person name="Weissenbach J."/>
            <person name="Jetten M.S.M."/>
            <person name="Wagner M."/>
            <person name="LePaslier D."/>
        </authorList>
    </citation>
    <scope>NUCLEOTIDE SEQUENCE</scope>
</reference>
<proteinExistence type="predicted"/>
<reference evidence="2 3" key="3">
    <citation type="submission" date="2020-02" db="EMBL/GenBank/DDBJ databases">
        <title>Newly sequenced genome of strain CSTR1 showed variability in Candidatus Kuenenia stuttgartiensis genomes.</title>
        <authorList>
            <person name="Ding C."/>
            <person name="Adrian L."/>
        </authorList>
    </citation>
    <scope>NUCLEOTIDE SEQUENCE [LARGE SCALE GENOMIC DNA]</scope>
    <source>
        <strain evidence="2 3">CSTR1</strain>
    </source>
</reference>
<dbReference type="AlphaFoldDB" id="Q1PWF6"/>
<evidence type="ECO:0000313" key="3">
    <source>
        <dbReference type="Proteomes" id="UP000501926"/>
    </source>
</evidence>
<dbReference type="Proteomes" id="UP000501926">
    <property type="component" value="Chromosome"/>
</dbReference>
<evidence type="ECO:0000313" key="2">
    <source>
        <dbReference type="EMBL" id="QII13954.1"/>
    </source>
</evidence>
<protein>
    <submittedName>
        <fullName evidence="1">Uncharacterized protein</fullName>
    </submittedName>
</protein>
<organism evidence="1">
    <name type="scientific">Kuenenia stuttgartiensis</name>
    <dbReference type="NCBI Taxonomy" id="174633"/>
    <lineage>
        <taxon>Bacteria</taxon>
        <taxon>Pseudomonadati</taxon>
        <taxon>Planctomycetota</taxon>
        <taxon>Candidatus Brocadiia</taxon>
        <taxon>Candidatus Brocadiales</taxon>
        <taxon>Candidatus Brocadiaceae</taxon>
        <taxon>Candidatus Kuenenia</taxon>
    </lineage>
</organism>
<reference evidence="1" key="2">
    <citation type="submission" date="2006-01" db="EMBL/GenBank/DDBJ databases">
        <authorList>
            <person name="Genoscope"/>
        </authorList>
    </citation>
    <scope>NUCLEOTIDE SEQUENCE</scope>
</reference>
<dbReference type="EMBL" id="CP049055">
    <property type="protein sequence ID" value="QII13954.1"/>
    <property type="molecule type" value="Genomic_DNA"/>
</dbReference>
<gene>
    <name evidence="2" type="ORF">KsCSTR_45750</name>
    <name evidence="1" type="ORF">kustc0819</name>
</gene>
<name>Q1PWF6_KUEST</name>
<dbReference type="EMBL" id="CT573073">
    <property type="protein sequence ID" value="CAJ71564.1"/>
    <property type="molecule type" value="Genomic_DNA"/>
</dbReference>
<evidence type="ECO:0000313" key="1">
    <source>
        <dbReference type="EMBL" id="CAJ71564.1"/>
    </source>
</evidence>